<dbReference type="GO" id="GO:0004519">
    <property type="term" value="F:endonuclease activity"/>
    <property type="evidence" value="ECO:0007669"/>
    <property type="project" value="UniProtKB-KW"/>
</dbReference>
<dbReference type="InterPro" id="IPR003615">
    <property type="entry name" value="HNH_nuc"/>
</dbReference>
<evidence type="ECO:0000313" key="3">
    <source>
        <dbReference type="EMBL" id="MBS4104010.1"/>
    </source>
</evidence>
<evidence type="ECO:0000313" key="4">
    <source>
        <dbReference type="Proteomes" id="UP000676853"/>
    </source>
</evidence>
<evidence type="ECO:0000256" key="1">
    <source>
        <dbReference type="SAM" id="MobiDB-lite"/>
    </source>
</evidence>
<feature type="domain" description="HNH nuclease" evidence="2">
    <location>
        <begin position="14"/>
        <end position="47"/>
    </location>
</feature>
<dbReference type="Proteomes" id="UP000676853">
    <property type="component" value="Unassembled WGS sequence"/>
</dbReference>
<comment type="caution">
    <text evidence="3">The sequence shown here is derived from an EMBL/GenBank/DDBJ whole genome shotgun (WGS) entry which is preliminary data.</text>
</comment>
<dbReference type="InterPro" id="IPR044925">
    <property type="entry name" value="His-Me_finger_sf"/>
</dbReference>
<gene>
    <name evidence="3" type="ORF">KFZ73_22560</name>
</gene>
<keyword evidence="3" id="KW-0540">Nuclease</keyword>
<keyword evidence="3" id="KW-0255">Endonuclease</keyword>
<name>A0ABS5NIB4_TSUPA</name>
<evidence type="ECO:0000259" key="2">
    <source>
        <dbReference type="Pfam" id="PF13392"/>
    </source>
</evidence>
<feature type="compositionally biased region" description="Low complexity" evidence="1">
    <location>
        <begin position="237"/>
        <end position="247"/>
    </location>
</feature>
<accession>A0ABS5NIB4</accession>
<keyword evidence="4" id="KW-1185">Reference proteome</keyword>
<proteinExistence type="predicted"/>
<dbReference type="EMBL" id="JAGXOE010000099">
    <property type="protein sequence ID" value="MBS4104010.1"/>
    <property type="molecule type" value="Genomic_DNA"/>
</dbReference>
<dbReference type="SUPFAM" id="SSF54060">
    <property type="entry name" value="His-Me finger endonucleases"/>
    <property type="match status" value="1"/>
</dbReference>
<protein>
    <submittedName>
        <fullName evidence="3">HNH endonuclease</fullName>
    </submittedName>
</protein>
<reference evidence="3 4" key="1">
    <citation type="submission" date="2021-04" db="EMBL/GenBank/DDBJ databases">
        <title>Whole genome sequence analysis of a thiophenic sulfur metabolizing bacteria.</title>
        <authorList>
            <person name="Akhtar N."/>
            <person name="Akram J."/>
            <person name="Aslam A."/>
        </authorList>
    </citation>
    <scope>NUCLEOTIDE SEQUENCE [LARGE SCALE GENOMIC DNA]</scope>
    <source>
        <strain evidence="3 4">3OW</strain>
    </source>
</reference>
<dbReference type="Gene3D" id="3.90.75.20">
    <property type="match status" value="1"/>
</dbReference>
<feature type="compositionally biased region" description="Low complexity" evidence="1">
    <location>
        <begin position="215"/>
        <end position="228"/>
    </location>
</feature>
<sequence length="247" mass="26028">MCVRVGDLIAVTWLGPRPEGQDLRHLDGNPSNDTLDNLAWGTPAEVAQDYADRAAREGPATCALGHPLADTWLGSWGERVCPTCKREANRRSKTRTQRPAGDVSGLRRAGRLPASGPVPTLRERRRSREVAGETIGGAGTGDARAPSTHHRAAAAAHADRSTPDHGGRSRRPPTGADRNMPGVRHRVRERPDGAVGEALQDLPRTGQEAAVEDVGAGAPDPATTGAPDPNRPPPPGIFEGPPALTGR</sequence>
<keyword evidence="3" id="KW-0378">Hydrolase</keyword>
<feature type="compositionally biased region" description="Basic and acidic residues" evidence="1">
    <location>
        <begin position="157"/>
        <end position="167"/>
    </location>
</feature>
<organism evidence="3 4">
    <name type="scientific">Tsukamurella paurometabola</name>
    <name type="common">Corynebacterium paurometabolum</name>
    <dbReference type="NCBI Taxonomy" id="2061"/>
    <lineage>
        <taxon>Bacteria</taxon>
        <taxon>Bacillati</taxon>
        <taxon>Actinomycetota</taxon>
        <taxon>Actinomycetes</taxon>
        <taxon>Mycobacteriales</taxon>
        <taxon>Tsukamurellaceae</taxon>
        <taxon>Tsukamurella</taxon>
    </lineage>
</organism>
<feature type="region of interest" description="Disordered" evidence="1">
    <location>
        <begin position="87"/>
        <end position="247"/>
    </location>
</feature>
<dbReference type="Pfam" id="PF13392">
    <property type="entry name" value="HNH_3"/>
    <property type="match status" value="1"/>
</dbReference>